<dbReference type="InterPro" id="IPR016181">
    <property type="entry name" value="Acyl_CoA_acyltransferase"/>
</dbReference>
<gene>
    <name evidence="2" type="primary">speG</name>
    <name evidence="2" type="ORF">ENSA5_08900</name>
</gene>
<sequence>MGGDNSEREQVQRRQQEQLLKLVTKGFYGELVNYGVAKTDIVAIATHLLGHLSDQELEPSKQDRFYSRLFDLDSIDDRWASEQRLSVDDSVVLRPLDDELLAQVETWLAPAKVRASFVTPYPPTTDGLAAHFASEGCQYFCIEYEGEAVGIIGAENLDQNSRRLEMRKLVGPRKLQGMGIGKRATFAFLHYAFRILEFEKVYIYSTDVNLRNLNLNSQFGFNLEGVLLQELAGEHGRIDILRMGLLRSRWLEIFAG</sequence>
<accession>A0A2S9YGU5</accession>
<dbReference type="PROSITE" id="PS51186">
    <property type="entry name" value="GNAT"/>
    <property type="match status" value="1"/>
</dbReference>
<dbReference type="RefSeq" id="WP_106390327.1">
    <property type="nucleotide sequence ID" value="NZ_PVNK01000046.1"/>
</dbReference>
<keyword evidence="2" id="KW-0808">Transferase</keyword>
<dbReference type="EC" id="2.3.1.57" evidence="2"/>
<dbReference type="PANTHER" id="PTHR43415">
    <property type="entry name" value="SPERMIDINE N(1)-ACETYLTRANSFERASE"/>
    <property type="match status" value="1"/>
</dbReference>
<dbReference type="Gene3D" id="3.40.630.30">
    <property type="match status" value="1"/>
</dbReference>
<dbReference type="InterPro" id="IPR000182">
    <property type="entry name" value="GNAT_dom"/>
</dbReference>
<feature type="domain" description="N-acetyltransferase" evidence="1">
    <location>
        <begin position="91"/>
        <end position="248"/>
    </location>
</feature>
<dbReference type="GO" id="GO:0004145">
    <property type="term" value="F:diamine N-acetyltransferase activity"/>
    <property type="evidence" value="ECO:0007669"/>
    <property type="project" value="UniProtKB-EC"/>
</dbReference>
<name>A0A2S9YGU5_9BACT</name>
<dbReference type="Proteomes" id="UP000237968">
    <property type="component" value="Unassembled WGS sequence"/>
</dbReference>
<reference evidence="2 3" key="1">
    <citation type="submission" date="2018-03" db="EMBL/GenBank/DDBJ databases">
        <title>Draft Genome Sequences of the Obligatory Marine Myxobacteria Enhygromyxa salina SWB005.</title>
        <authorList>
            <person name="Poehlein A."/>
            <person name="Moghaddam J.A."/>
            <person name="Harms H."/>
            <person name="Alanjari M."/>
            <person name="Koenig G.M."/>
            <person name="Daniel R."/>
            <person name="Schaeberle T.F."/>
        </authorList>
    </citation>
    <scope>NUCLEOTIDE SEQUENCE [LARGE SCALE GENOMIC DNA]</scope>
    <source>
        <strain evidence="2 3">SWB005</strain>
    </source>
</reference>
<protein>
    <submittedName>
        <fullName evidence="2">Spermidine N(1)-acetyltransferase</fullName>
        <ecNumber evidence="2">2.3.1.57</ecNumber>
    </submittedName>
</protein>
<dbReference type="PANTHER" id="PTHR43415:SF3">
    <property type="entry name" value="GNAT-FAMILY ACETYLTRANSFERASE"/>
    <property type="match status" value="1"/>
</dbReference>
<keyword evidence="2" id="KW-0012">Acyltransferase</keyword>
<dbReference type="Pfam" id="PF13302">
    <property type="entry name" value="Acetyltransf_3"/>
    <property type="match status" value="1"/>
</dbReference>
<keyword evidence="3" id="KW-1185">Reference proteome</keyword>
<dbReference type="SUPFAM" id="SSF55729">
    <property type="entry name" value="Acyl-CoA N-acyltransferases (Nat)"/>
    <property type="match status" value="1"/>
</dbReference>
<evidence type="ECO:0000313" key="3">
    <source>
        <dbReference type="Proteomes" id="UP000237968"/>
    </source>
</evidence>
<organism evidence="2 3">
    <name type="scientific">Enhygromyxa salina</name>
    <dbReference type="NCBI Taxonomy" id="215803"/>
    <lineage>
        <taxon>Bacteria</taxon>
        <taxon>Pseudomonadati</taxon>
        <taxon>Myxococcota</taxon>
        <taxon>Polyangia</taxon>
        <taxon>Nannocystales</taxon>
        <taxon>Nannocystaceae</taxon>
        <taxon>Enhygromyxa</taxon>
    </lineage>
</organism>
<evidence type="ECO:0000259" key="1">
    <source>
        <dbReference type="PROSITE" id="PS51186"/>
    </source>
</evidence>
<dbReference type="OrthoDB" id="9784707at2"/>
<comment type="caution">
    <text evidence="2">The sequence shown here is derived from an EMBL/GenBank/DDBJ whole genome shotgun (WGS) entry which is preliminary data.</text>
</comment>
<proteinExistence type="predicted"/>
<dbReference type="CDD" id="cd04301">
    <property type="entry name" value="NAT_SF"/>
    <property type="match status" value="1"/>
</dbReference>
<dbReference type="AlphaFoldDB" id="A0A2S9YGU5"/>
<evidence type="ECO:0000313" key="2">
    <source>
        <dbReference type="EMBL" id="PRQ04324.1"/>
    </source>
</evidence>
<dbReference type="EMBL" id="PVNK01000046">
    <property type="protein sequence ID" value="PRQ04324.1"/>
    <property type="molecule type" value="Genomic_DNA"/>
</dbReference>